<proteinExistence type="predicted"/>
<organism evidence="1 2">
    <name type="scientific">Halobacillus litoralis</name>
    <dbReference type="NCBI Taxonomy" id="45668"/>
    <lineage>
        <taxon>Bacteria</taxon>
        <taxon>Bacillati</taxon>
        <taxon>Bacillota</taxon>
        <taxon>Bacilli</taxon>
        <taxon>Bacillales</taxon>
        <taxon>Bacillaceae</taxon>
        <taxon>Halobacillus</taxon>
    </lineage>
</organism>
<name>A0A410MAW6_9BACI</name>
<dbReference type="OrthoDB" id="2973433at2"/>
<dbReference type="AlphaFoldDB" id="A0A410MAW6"/>
<dbReference type="RefSeq" id="WP_128523899.1">
    <property type="nucleotide sequence ID" value="NZ_CP026118.1"/>
</dbReference>
<gene>
    <name evidence="1" type="ORF">HLI_06055</name>
</gene>
<protein>
    <submittedName>
        <fullName evidence="1">Uncharacterized protein</fullName>
    </submittedName>
</protein>
<accession>A0A410MAW6</accession>
<evidence type="ECO:0000313" key="1">
    <source>
        <dbReference type="EMBL" id="QAS51828.1"/>
    </source>
</evidence>
<dbReference type="EMBL" id="CP026118">
    <property type="protein sequence ID" value="QAS51828.1"/>
    <property type="molecule type" value="Genomic_DNA"/>
</dbReference>
<reference evidence="1 2" key="1">
    <citation type="submission" date="2018-01" db="EMBL/GenBank/DDBJ databases">
        <title>The whole genome sequencing and assembly of Halobacillus litoralis ERB031 strain.</title>
        <authorList>
            <person name="Lee S.-J."/>
            <person name="Park M.-K."/>
            <person name="Kim J.-Y."/>
            <person name="Lee Y.-J."/>
            <person name="Yi H."/>
            <person name="Bahn Y.-S."/>
            <person name="Kim J.F."/>
            <person name="Lee D.-W."/>
        </authorList>
    </citation>
    <scope>NUCLEOTIDE SEQUENCE [LARGE SCALE GENOMIC DNA]</scope>
    <source>
        <strain evidence="1 2">ERB 031</strain>
    </source>
</reference>
<dbReference type="KEGG" id="hli:HLI_06055"/>
<sequence length="78" mass="9148">MNHQETKLFHIELLENISHSFRSSNYRLILAEILVSFFYKHTTSPSEIKKHVNEVLKYKDIDEVSLGFVRGIVNSKVQ</sequence>
<evidence type="ECO:0000313" key="2">
    <source>
        <dbReference type="Proteomes" id="UP000287756"/>
    </source>
</evidence>
<dbReference type="Proteomes" id="UP000287756">
    <property type="component" value="Chromosome"/>
</dbReference>